<reference evidence="3" key="1">
    <citation type="submission" date="2011-08" db="EMBL/GenBank/DDBJ databases">
        <authorList>
            <person name="Rombauts S."/>
        </authorList>
    </citation>
    <scope>NUCLEOTIDE SEQUENCE</scope>
    <source>
        <strain evidence="3">London</strain>
    </source>
</reference>
<evidence type="ECO:0000313" key="2">
    <source>
        <dbReference type="EnsemblMetazoa" id="tetur08g01590.1"/>
    </source>
</evidence>
<evidence type="ECO:0000313" key="3">
    <source>
        <dbReference type="Proteomes" id="UP000015104"/>
    </source>
</evidence>
<evidence type="ECO:0000256" key="1">
    <source>
        <dbReference type="SAM" id="MobiDB-lite"/>
    </source>
</evidence>
<dbReference type="HOGENOM" id="CLU_1470037_0_0_1"/>
<protein>
    <submittedName>
        <fullName evidence="2">Uncharacterized protein</fullName>
    </submittedName>
</protein>
<dbReference type="Proteomes" id="UP000015104">
    <property type="component" value="Unassembled WGS sequence"/>
</dbReference>
<accession>T1KAS7</accession>
<sequence length="184" mass="21871">MEMFKMRAPLDPRDPRNIWLHKSHMIELPKFKDPKSPCFLVRNRFFRIFGANVSLVEAQETQFTNEVRFLDVTTDQSSGVAHYLRAGESLNIYDRRHPRIKERSISFEPMTPEEIEECSREYVRVPRNTPYGYKWEWHAANNDFGDTFLAAKVSMKKRYPPPEENELPENPVTYSWNKGDKRKE</sequence>
<dbReference type="EMBL" id="CAEY01001942">
    <property type="status" value="NOT_ANNOTATED_CDS"/>
    <property type="molecule type" value="Genomic_DNA"/>
</dbReference>
<dbReference type="AlphaFoldDB" id="T1KAS7"/>
<dbReference type="KEGG" id="tut:107362321"/>
<reference evidence="2" key="2">
    <citation type="submission" date="2015-06" db="UniProtKB">
        <authorList>
            <consortium name="EnsemblMetazoa"/>
        </authorList>
    </citation>
    <scope>IDENTIFICATION</scope>
</reference>
<proteinExistence type="predicted"/>
<gene>
    <name evidence="2" type="primary">107362321</name>
</gene>
<keyword evidence="3" id="KW-1185">Reference proteome</keyword>
<dbReference type="EnsemblMetazoa" id="tetur08g01590.1">
    <property type="protein sequence ID" value="tetur08g01590.1"/>
    <property type="gene ID" value="tetur08g01590"/>
</dbReference>
<organism evidence="2 3">
    <name type="scientific">Tetranychus urticae</name>
    <name type="common">Two-spotted spider mite</name>
    <dbReference type="NCBI Taxonomy" id="32264"/>
    <lineage>
        <taxon>Eukaryota</taxon>
        <taxon>Metazoa</taxon>
        <taxon>Ecdysozoa</taxon>
        <taxon>Arthropoda</taxon>
        <taxon>Chelicerata</taxon>
        <taxon>Arachnida</taxon>
        <taxon>Acari</taxon>
        <taxon>Acariformes</taxon>
        <taxon>Trombidiformes</taxon>
        <taxon>Prostigmata</taxon>
        <taxon>Eleutherengona</taxon>
        <taxon>Raphignathae</taxon>
        <taxon>Tetranychoidea</taxon>
        <taxon>Tetranychidae</taxon>
        <taxon>Tetranychus</taxon>
    </lineage>
</organism>
<name>T1KAS7_TETUR</name>
<feature type="region of interest" description="Disordered" evidence="1">
    <location>
        <begin position="159"/>
        <end position="184"/>
    </location>
</feature>